<evidence type="ECO:0000256" key="7">
    <source>
        <dbReference type="ARBA" id="ARBA00038240"/>
    </source>
</evidence>
<keyword evidence="2 8" id="KW-0808">Transferase</keyword>
<dbReference type="EC" id="2.7.1.39" evidence="8"/>
<dbReference type="PANTHER" id="PTHR21064:SF6">
    <property type="entry name" value="AMINOGLYCOSIDE PHOSPHOTRANSFERASE DOMAIN-CONTAINING PROTEIN"/>
    <property type="match status" value="1"/>
</dbReference>
<dbReference type="InterPro" id="IPR050249">
    <property type="entry name" value="Pseudomonas-type_ThrB"/>
</dbReference>
<dbReference type="HAMAP" id="MF_00301">
    <property type="entry name" value="Homoser_kinase_2"/>
    <property type="match status" value="1"/>
</dbReference>
<dbReference type="Gene3D" id="3.90.1200.10">
    <property type="match status" value="1"/>
</dbReference>
<evidence type="ECO:0000259" key="9">
    <source>
        <dbReference type="Pfam" id="PF01636"/>
    </source>
</evidence>
<evidence type="ECO:0000256" key="2">
    <source>
        <dbReference type="ARBA" id="ARBA00022679"/>
    </source>
</evidence>
<reference evidence="10" key="2">
    <citation type="journal article" date="2023" name="Microbiome">
        <title>Synthase-selected sorting approach identifies a beta-lactone synthase in a nudibranch symbiotic bacterium.</title>
        <authorList>
            <person name="Dzunkova M."/>
            <person name="La Clair J.J."/>
            <person name="Tyml T."/>
            <person name="Doud D."/>
            <person name="Schulz F."/>
            <person name="Piquer-Esteban S."/>
            <person name="Porcel Sanchis D."/>
            <person name="Osborn A."/>
            <person name="Robinson D."/>
            <person name="Louie K.B."/>
            <person name="Bowen B.P."/>
            <person name="Bowers R.M."/>
            <person name="Lee J."/>
            <person name="Arnau V."/>
            <person name="Diaz-Villanueva W."/>
            <person name="Stepanauskas R."/>
            <person name="Gosliner T."/>
            <person name="Date S.V."/>
            <person name="Northen T.R."/>
            <person name="Cheng J.F."/>
            <person name="Burkart M.D."/>
            <person name="Woyke T."/>
        </authorList>
    </citation>
    <scope>NUCLEOTIDE SEQUENCE</scope>
    <source>
        <strain evidence="10">Df01</strain>
    </source>
</reference>
<dbReference type="PANTHER" id="PTHR21064">
    <property type="entry name" value="AMINOGLYCOSIDE PHOSPHOTRANSFERASE DOMAIN-CONTAINING PROTEIN-RELATED"/>
    <property type="match status" value="1"/>
</dbReference>
<dbReference type="Pfam" id="PF01636">
    <property type="entry name" value="APH"/>
    <property type="match status" value="1"/>
</dbReference>
<reference evidence="10" key="1">
    <citation type="submission" date="2022-08" db="EMBL/GenBank/DDBJ databases">
        <authorList>
            <person name="Dzunkova M."/>
            <person name="La Clair J."/>
            <person name="Tyml T."/>
            <person name="Doud D."/>
            <person name="Schulz F."/>
            <person name="Piquer S."/>
            <person name="Porcel Sanchis D."/>
            <person name="Osborn A."/>
            <person name="Robinson D."/>
            <person name="Louie K.B."/>
            <person name="Bowen B.P."/>
            <person name="Bowers R."/>
            <person name="Lee J."/>
            <person name="Arnau Llombart V."/>
            <person name="Diaz Villanueva W."/>
            <person name="Gosliner T."/>
            <person name="Northen T."/>
            <person name="Cheng J.-F."/>
            <person name="Burkart M.D."/>
            <person name="Woyke T."/>
        </authorList>
    </citation>
    <scope>NUCLEOTIDE SEQUENCE</scope>
    <source>
        <strain evidence="10">Df01</strain>
    </source>
</reference>
<dbReference type="SUPFAM" id="SSF56112">
    <property type="entry name" value="Protein kinase-like (PK-like)"/>
    <property type="match status" value="1"/>
</dbReference>
<keyword evidence="5 8" id="KW-0418">Kinase</keyword>
<comment type="similarity">
    <text evidence="7 8">Belongs to the pseudomonas-type ThrB family.</text>
</comment>
<dbReference type="Gene3D" id="3.30.200.20">
    <property type="entry name" value="Phosphorylase Kinase, domain 1"/>
    <property type="match status" value="1"/>
</dbReference>
<keyword evidence="3 8" id="KW-0791">Threonine biosynthesis</keyword>
<evidence type="ECO:0000256" key="3">
    <source>
        <dbReference type="ARBA" id="ARBA00022697"/>
    </source>
</evidence>
<dbReference type="InterPro" id="IPR002575">
    <property type="entry name" value="Aminoglycoside_PTrfase"/>
</dbReference>
<evidence type="ECO:0000256" key="8">
    <source>
        <dbReference type="HAMAP-Rule" id="MF_00301"/>
    </source>
</evidence>
<evidence type="ECO:0000256" key="5">
    <source>
        <dbReference type="ARBA" id="ARBA00022777"/>
    </source>
</evidence>
<feature type="domain" description="Aminoglycoside phosphotransferase" evidence="9">
    <location>
        <begin position="27"/>
        <end position="249"/>
    </location>
</feature>
<dbReference type="InterPro" id="IPR011009">
    <property type="entry name" value="Kinase-like_dom_sf"/>
</dbReference>
<dbReference type="Proteomes" id="UP001168167">
    <property type="component" value="Unassembled WGS sequence"/>
</dbReference>
<evidence type="ECO:0000256" key="4">
    <source>
        <dbReference type="ARBA" id="ARBA00022741"/>
    </source>
</evidence>
<keyword evidence="6 8" id="KW-0067">ATP-binding</keyword>
<accession>A0ABT7QN91</accession>
<evidence type="ECO:0000256" key="6">
    <source>
        <dbReference type="ARBA" id="ARBA00022840"/>
    </source>
</evidence>
<name>A0ABT7QN91_9GAMM</name>
<evidence type="ECO:0000313" key="10">
    <source>
        <dbReference type="EMBL" id="MDM5148117.1"/>
    </source>
</evidence>
<comment type="pathway">
    <text evidence="8">Amino-acid biosynthesis; L-threonine biosynthesis; L-threonine from L-aspartate: step 4/5.</text>
</comment>
<evidence type="ECO:0000313" key="11">
    <source>
        <dbReference type="Proteomes" id="UP001168167"/>
    </source>
</evidence>
<keyword evidence="11" id="KW-1185">Reference proteome</keyword>
<comment type="caution">
    <text evidence="10">The sequence shown here is derived from an EMBL/GenBank/DDBJ whole genome shotgun (WGS) entry which is preliminary data.</text>
</comment>
<dbReference type="CDD" id="cd05153">
    <property type="entry name" value="HomoserineK_II"/>
    <property type="match status" value="1"/>
</dbReference>
<dbReference type="EMBL" id="JANQAO010000004">
    <property type="protein sequence ID" value="MDM5148117.1"/>
    <property type="molecule type" value="Genomic_DNA"/>
</dbReference>
<dbReference type="GO" id="GO:0004413">
    <property type="term" value="F:homoserine kinase activity"/>
    <property type="evidence" value="ECO:0007669"/>
    <property type="project" value="UniProtKB-EC"/>
</dbReference>
<protein>
    <recommendedName>
        <fullName evidence="8">Homoserine kinase</fullName>
        <shortName evidence="8">HK</shortName>
        <shortName evidence="8">HSK</shortName>
        <ecNumber evidence="8">2.7.1.39</ecNumber>
    </recommendedName>
</protein>
<gene>
    <name evidence="8" type="primary">thrB</name>
    <name evidence="10" type="ORF">NQX30_07045</name>
</gene>
<proteinExistence type="inferred from homology"/>
<keyword evidence="4 8" id="KW-0547">Nucleotide-binding</keyword>
<evidence type="ECO:0000256" key="1">
    <source>
        <dbReference type="ARBA" id="ARBA00022605"/>
    </source>
</evidence>
<sequence>MAVFTSVPISEVAVWARRHFDLSSVETLSPIAEGIENTNYFMETSNQRFVFTIFEVWDTTLVAYYSAFVRHLAAAGVPVPAPLTPSDDAGLCWEDKPCLITPFVEGDWIANPSVADCHRMGVVVAKLHAAAAGFGPSVTNPRGADWRRKIAPLVRDKLSSDKQALLDEALACDARFSQLPLPSGACHCDLFRNNVLWRSGAIVGVIDFYFGGCDSLIFDLAVCICDWCANPKTGVFDEEKFSALLAGYEENRVLCALEKVSFNEALALAALRFWMSRLYDWHFPRHAQCLTPHDPEHFERVLLQAQRQYPPYPKRKTG</sequence>
<keyword evidence="1 8" id="KW-0028">Amino-acid biosynthesis</keyword>
<dbReference type="NCBIfam" id="NF003558">
    <property type="entry name" value="PRK05231.1"/>
    <property type="match status" value="1"/>
</dbReference>
<comment type="catalytic activity">
    <reaction evidence="8">
        <text>L-homoserine + ATP = O-phospho-L-homoserine + ADP + H(+)</text>
        <dbReference type="Rhea" id="RHEA:13985"/>
        <dbReference type="ChEBI" id="CHEBI:15378"/>
        <dbReference type="ChEBI" id="CHEBI:30616"/>
        <dbReference type="ChEBI" id="CHEBI:57476"/>
        <dbReference type="ChEBI" id="CHEBI:57590"/>
        <dbReference type="ChEBI" id="CHEBI:456216"/>
        <dbReference type="EC" id="2.7.1.39"/>
    </reaction>
</comment>
<dbReference type="InterPro" id="IPR005280">
    <property type="entry name" value="Homoserine_kinase_II"/>
</dbReference>
<organism evidence="10 11">
    <name type="scientific">Candidatus Doriopsillibacter californiensis</name>
    <dbReference type="NCBI Taxonomy" id="2970740"/>
    <lineage>
        <taxon>Bacteria</taxon>
        <taxon>Pseudomonadati</taxon>
        <taxon>Pseudomonadota</taxon>
        <taxon>Gammaproteobacteria</taxon>
        <taxon>Candidatus Tethybacterales</taxon>
        <taxon>Candidatus Persebacteraceae</taxon>
        <taxon>Candidatus Doriopsillibacter</taxon>
    </lineage>
</organism>